<sequence>MRLHVVLGLQVACEQLAQGALAKLPRDSNRNRVVNRCALTGLPWGFLRRFGLSRAGCRRERLAGPSVRHTPSAQGRPPPLGPARPPSRKAGRSAAQAIGGMSPREHKGASLEHELGHPLQSMRA</sequence>
<dbReference type="Gene3D" id="1.10.287.1480">
    <property type="match status" value="1"/>
</dbReference>
<dbReference type="Proteomes" id="UP000001351">
    <property type="component" value="Chromosome"/>
</dbReference>
<reference evidence="4 5" key="1">
    <citation type="journal article" date="2011" name="Mol. Biol. Evol.">
        <title>Comparative genomic analysis of fruiting body formation in Myxococcales.</title>
        <authorList>
            <person name="Huntley S."/>
            <person name="Hamann N."/>
            <person name="Wegener-Feldbrugge S."/>
            <person name="Treuner-Lange A."/>
            <person name="Kube M."/>
            <person name="Reinhardt R."/>
            <person name="Klages S."/>
            <person name="Muller R."/>
            <person name="Ronning C.M."/>
            <person name="Nierman W.C."/>
            <person name="Sogaard-Andersen L."/>
        </authorList>
    </citation>
    <scope>NUCLEOTIDE SEQUENCE [LARGE SCALE GENOMIC DNA]</scope>
    <source>
        <strain evidence="4 5">DW4/3-1</strain>
    </source>
</reference>
<evidence type="ECO:0000256" key="1">
    <source>
        <dbReference type="ARBA" id="ARBA00022980"/>
    </source>
</evidence>
<evidence type="ECO:0000256" key="2">
    <source>
        <dbReference type="ARBA" id="ARBA00023274"/>
    </source>
</evidence>
<dbReference type="KEGG" id="sur:STAUR_7712"/>
<protein>
    <submittedName>
        <fullName evidence="4">30S ribosomal protein S14</fullName>
    </submittedName>
</protein>
<dbReference type="GO" id="GO:0006412">
    <property type="term" value="P:translation"/>
    <property type="evidence" value="ECO:0007669"/>
    <property type="project" value="InterPro"/>
</dbReference>
<name>E3FK98_STIAD</name>
<evidence type="ECO:0000313" key="4">
    <source>
        <dbReference type="EMBL" id="ADO75467.1"/>
    </source>
</evidence>
<dbReference type="GO" id="GO:0003735">
    <property type="term" value="F:structural constituent of ribosome"/>
    <property type="evidence" value="ECO:0007669"/>
    <property type="project" value="InterPro"/>
</dbReference>
<evidence type="ECO:0000256" key="3">
    <source>
        <dbReference type="SAM" id="MobiDB-lite"/>
    </source>
</evidence>
<organism evidence="4 5">
    <name type="scientific">Stigmatella aurantiaca (strain DW4/3-1)</name>
    <dbReference type="NCBI Taxonomy" id="378806"/>
    <lineage>
        <taxon>Bacteria</taxon>
        <taxon>Pseudomonadati</taxon>
        <taxon>Myxococcota</taxon>
        <taxon>Myxococcia</taxon>
        <taxon>Myxococcales</taxon>
        <taxon>Cystobacterineae</taxon>
        <taxon>Archangiaceae</taxon>
        <taxon>Stigmatella</taxon>
    </lineage>
</organism>
<feature type="region of interest" description="Disordered" evidence="3">
    <location>
        <begin position="61"/>
        <end position="124"/>
    </location>
</feature>
<proteinExistence type="predicted"/>
<dbReference type="HOGENOM" id="CLU_2002519_0_0_7"/>
<evidence type="ECO:0000313" key="5">
    <source>
        <dbReference type="Proteomes" id="UP000001351"/>
    </source>
</evidence>
<dbReference type="GO" id="GO:0005840">
    <property type="term" value="C:ribosome"/>
    <property type="evidence" value="ECO:0007669"/>
    <property type="project" value="UniProtKB-KW"/>
</dbReference>
<dbReference type="STRING" id="378806.STAUR_7712"/>
<dbReference type="EMBL" id="CP002271">
    <property type="protein sequence ID" value="ADO75467.1"/>
    <property type="molecule type" value="Genomic_DNA"/>
</dbReference>
<dbReference type="InterPro" id="IPR018271">
    <property type="entry name" value="Ribosomal_uS14_CS"/>
</dbReference>
<accession>E3FK98</accession>
<feature type="compositionally biased region" description="Basic and acidic residues" evidence="3">
    <location>
        <begin position="103"/>
        <end position="116"/>
    </location>
</feature>
<feature type="compositionally biased region" description="Pro residues" evidence="3">
    <location>
        <begin position="76"/>
        <end position="85"/>
    </location>
</feature>
<gene>
    <name evidence="4" type="ordered locus">STAUR_7712</name>
</gene>
<keyword evidence="5" id="KW-1185">Reference proteome</keyword>
<dbReference type="PROSITE" id="PS00527">
    <property type="entry name" value="RIBOSOMAL_S14"/>
    <property type="match status" value="1"/>
</dbReference>
<dbReference type="OrthoDB" id="9810484at2"/>
<dbReference type="InterPro" id="IPR001209">
    <property type="entry name" value="Ribosomal_uS14"/>
</dbReference>
<dbReference type="RefSeq" id="WP_013377986.1">
    <property type="nucleotide sequence ID" value="NC_014623.1"/>
</dbReference>
<keyword evidence="1 4" id="KW-0689">Ribosomal protein</keyword>
<dbReference type="SUPFAM" id="SSF57716">
    <property type="entry name" value="Glucocorticoid receptor-like (DNA-binding domain)"/>
    <property type="match status" value="1"/>
</dbReference>
<dbReference type="AlphaFoldDB" id="E3FK98"/>
<keyword evidence="2" id="KW-0687">Ribonucleoprotein</keyword>
<dbReference type="eggNOG" id="COG0199">
    <property type="taxonomic scope" value="Bacteria"/>
</dbReference>
<dbReference type="Pfam" id="PF00253">
    <property type="entry name" value="Ribosomal_S14"/>
    <property type="match status" value="1"/>
</dbReference>
<dbReference type="GO" id="GO:1990904">
    <property type="term" value="C:ribonucleoprotein complex"/>
    <property type="evidence" value="ECO:0007669"/>
    <property type="project" value="UniProtKB-KW"/>
</dbReference>